<evidence type="ECO:0008006" key="4">
    <source>
        <dbReference type="Google" id="ProtNLM"/>
    </source>
</evidence>
<gene>
    <name evidence="2" type="ORF">TPSD3_08925</name>
</gene>
<keyword evidence="3" id="KW-1185">Reference proteome</keyword>
<dbReference type="AlphaFoldDB" id="A0A251XA75"/>
<accession>A0A251XA75</accession>
<reference evidence="2 3" key="1">
    <citation type="submission" date="2016-12" db="EMBL/GenBank/DDBJ databases">
        <title>Thioflexothrix psekupsii D3 genome sequencing and assembly.</title>
        <authorList>
            <person name="Fomenkov A."/>
            <person name="Vincze T."/>
            <person name="Grabovich M."/>
            <person name="Anton B.P."/>
            <person name="Dubinina G."/>
            <person name="Orlova M."/>
            <person name="Belousova E."/>
            <person name="Roberts R.J."/>
        </authorList>
    </citation>
    <scope>NUCLEOTIDE SEQUENCE [LARGE SCALE GENOMIC DNA]</scope>
    <source>
        <strain evidence="2">D3</strain>
    </source>
</reference>
<dbReference type="Pfam" id="PF10043">
    <property type="entry name" value="DUF2279"/>
    <property type="match status" value="1"/>
</dbReference>
<proteinExistence type="predicted"/>
<feature type="signal peptide" evidence="1">
    <location>
        <begin position="1"/>
        <end position="20"/>
    </location>
</feature>
<dbReference type="OrthoDB" id="8903620at2"/>
<dbReference type="Proteomes" id="UP000194798">
    <property type="component" value="Unassembled WGS sequence"/>
</dbReference>
<evidence type="ECO:0000313" key="3">
    <source>
        <dbReference type="Proteomes" id="UP000194798"/>
    </source>
</evidence>
<evidence type="ECO:0000313" key="2">
    <source>
        <dbReference type="EMBL" id="OUD14422.1"/>
    </source>
</evidence>
<protein>
    <recommendedName>
        <fullName evidence="4">DUF2279 domain-containing protein</fullName>
    </recommendedName>
</protein>
<dbReference type="InterPro" id="IPR018736">
    <property type="entry name" value="DUF2279_periplasmic_lipo"/>
</dbReference>
<name>A0A251XA75_9GAMM</name>
<dbReference type="RefSeq" id="WP_086488202.1">
    <property type="nucleotide sequence ID" value="NZ_MSLT01000012.1"/>
</dbReference>
<keyword evidence="1" id="KW-0732">Signal</keyword>
<evidence type="ECO:0000256" key="1">
    <source>
        <dbReference type="SAM" id="SignalP"/>
    </source>
</evidence>
<sequence>MRLQFVLPLFLFGLSAPLHADLSLSTQSTSMTPALTRGDLTSDPQLPDVAKRDSRTRWLIGGYAGVIATYGFLSWWNKDVERHVLQPDGTVTTETFSNRSSFRVNNEGWFGEDSPNGGADKLGHFYSSYLGTRLMAQTFQWAGHDAQTAAKIAGWTAGSVMLGVEIMDGFSLEYGFSKEDLVMNLGGVALGAWFELRPDLDEKFDVRFHYWRSDDAKLLGDGDPISDYSGQTYLFITKAAGFNALRDKPILRYLELALGYGSRGYQPNPGQFAEQFPKERNIYVGLSLNLNQVLNDTLFRHQTQPSTTKKVLETTLEYLQMPGTALLYEYHL</sequence>
<dbReference type="EMBL" id="MSLT01000012">
    <property type="protein sequence ID" value="OUD14422.1"/>
    <property type="molecule type" value="Genomic_DNA"/>
</dbReference>
<organism evidence="2 3">
    <name type="scientific">Thioflexithrix psekupsensis</name>
    <dbReference type="NCBI Taxonomy" id="1570016"/>
    <lineage>
        <taxon>Bacteria</taxon>
        <taxon>Pseudomonadati</taxon>
        <taxon>Pseudomonadota</taxon>
        <taxon>Gammaproteobacteria</taxon>
        <taxon>Thiotrichales</taxon>
        <taxon>Thioflexithrix</taxon>
    </lineage>
</organism>
<feature type="chain" id="PRO_5012106275" description="DUF2279 domain-containing protein" evidence="1">
    <location>
        <begin position="21"/>
        <end position="332"/>
    </location>
</feature>
<comment type="caution">
    <text evidence="2">The sequence shown here is derived from an EMBL/GenBank/DDBJ whole genome shotgun (WGS) entry which is preliminary data.</text>
</comment>